<comment type="caution">
    <text evidence="1">The sequence shown here is derived from an EMBL/GenBank/DDBJ whole genome shotgun (WGS) entry which is preliminary data.</text>
</comment>
<accession>X1GCU0</accession>
<feature type="non-terminal residue" evidence="1">
    <location>
        <position position="1"/>
    </location>
</feature>
<gene>
    <name evidence="1" type="ORF">S03H2_24889</name>
</gene>
<organism evidence="1">
    <name type="scientific">marine sediment metagenome</name>
    <dbReference type="NCBI Taxonomy" id="412755"/>
    <lineage>
        <taxon>unclassified sequences</taxon>
        <taxon>metagenomes</taxon>
        <taxon>ecological metagenomes</taxon>
    </lineage>
</organism>
<proteinExistence type="predicted"/>
<name>X1GCU0_9ZZZZ</name>
<dbReference type="AlphaFoldDB" id="X1GCU0"/>
<reference evidence="1" key="1">
    <citation type="journal article" date="2014" name="Front. Microbiol.">
        <title>High frequency of phylogenetically diverse reductive dehalogenase-homologous genes in deep subseafloor sedimentary metagenomes.</title>
        <authorList>
            <person name="Kawai M."/>
            <person name="Futagami T."/>
            <person name="Toyoda A."/>
            <person name="Takaki Y."/>
            <person name="Nishi S."/>
            <person name="Hori S."/>
            <person name="Arai W."/>
            <person name="Tsubouchi T."/>
            <person name="Morono Y."/>
            <person name="Uchiyama I."/>
            <person name="Ito T."/>
            <person name="Fujiyama A."/>
            <person name="Inagaki F."/>
            <person name="Takami H."/>
        </authorList>
    </citation>
    <scope>NUCLEOTIDE SEQUENCE</scope>
    <source>
        <strain evidence="1">Expedition CK06-06</strain>
    </source>
</reference>
<sequence>DIFLEALKRSNVYWQGIKPKMDIGGFVLDSLEPEEKEEFLKWFYEKEPALNQFLKKLSETQ</sequence>
<protein>
    <submittedName>
        <fullName evidence="1">Uncharacterized protein</fullName>
    </submittedName>
</protein>
<dbReference type="EMBL" id="BARU01013946">
    <property type="protein sequence ID" value="GAH42630.1"/>
    <property type="molecule type" value="Genomic_DNA"/>
</dbReference>
<evidence type="ECO:0000313" key="1">
    <source>
        <dbReference type="EMBL" id="GAH42630.1"/>
    </source>
</evidence>